<proteinExistence type="predicted"/>
<gene>
    <name evidence="1" type="ORF">V5N11_019870</name>
</gene>
<keyword evidence="2" id="KW-1185">Reference proteome</keyword>
<name>A0ABD1A1I1_CARAN</name>
<sequence>MHWLQVGDDNNRYFHQAAKQRQVHNSIRSIQRDDESMAETQNEIKIEAENYFHAFMTQFVPECTAIDEEGLQELLGFVCDEEDVVMLTKEVIEEEVKMSCLLLRATRRRV</sequence>
<accession>A0ABD1A1I1</accession>
<dbReference type="EMBL" id="JBANAX010000614">
    <property type="protein sequence ID" value="KAL1200690.1"/>
    <property type="molecule type" value="Genomic_DNA"/>
</dbReference>
<reference evidence="1 2" key="1">
    <citation type="submission" date="2024-04" db="EMBL/GenBank/DDBJ databases">
        <title>Genome assembly C_amara_ONT_v2.</title>
        <authorList>
            <person name="Yant L."/>
            <person name="Moore C."/>
            <person name="Slenker M."/>
        </authorList>
    </citation>
    <scope>NUCLEOTIDE SEQUENCE [LARGE SCALE GENOMIC DNA]</scope>
    <source>
        <tissue evidence="1">Leaf</tissue>
    </source>
</reference>
<evidence type="ECO:0000313" key="2">
    <source>
        <dbReference type="Proteomes" id="UP001558713"/>
    </source>
</evidence>
<protein>
    <submittedName>
        <fullName evidence="1">Uncharacterized protein</fullName>
    </submittedName>
</protein>
<organism evidence="1 2">
    <name type="scientific">Cardamine amara subsp. amara</name>
    <dbReference type="NCBI Taxonomy" id="228776"/>
    <lineage>
        <taxon>Eukaryota</taxon>
        <taxon>Viridiplantae</taxon>
        <taxon>Streptophyta</taxon>
        <taxon>Embryophyta</taxon>
        <taxon>Tracheophyta</taxon>
        <taxon>Spermatophyta</taxon>
        <taxon>Magnoliopsida</taxon>
        <taxon>eudicotyledons</taxon>
        <taxon>Gunneridae</taxon>
        <taxon>Pentapetalae</taxon>
        <taxon>rosids</taxon>
        <taxon>malvids</taxon>
        <taxon>Brassicales</taxon>
        <taxon>Brassicaceae</taxon>
        <taxon>Cardamineae</taxon>
        <taxon>Cardamine</taxon>
    </lineage>
</organism>
<evidence type="ECO:0000313" key="1">
    <source>
        <dbReference type="EMBL" id="KAL1200690.1"/>
    </source>
</evidence>
<comment type="caution">
    <text evidence="1">The sequence shown here is derived from an EMBL/GenBank/DDBJ whole genome shotgun (WGS) entry which is preliminary data.</text>
</comment>
<dbReference type="Proteomes" id="UP001558713">
    <property type="component" value="Unassembled WGS sequence"/>
</dbReference>
<dbReference type="AlphaFoldDB" id="A0ABD1A1I1"/>